<evidence type="ECO:0000256" key="1">
    <source>
        <dbReference type="SAM" id="MobiDB-lite"/>
    </source>
</evidence>
<sequence length="251" mass="28195">MVSSAVQPTQRVTTKGTSEDHSSVTFPITRGLKPKCANPFYGQGAPLGSFINVFCKLETNSCILAGVAPQGFELINKNVIDPDLQAWIVPNFSTTTHMHRIVGSMMHMPICKSYFKYTACICGIPNMMLEGTVADWKECCTEWANMLGPVLVQFTAAMRGEVDADFWEQICHTNKPQSTYSTVYVSGWVTVSGVFSDKGQWQKDIKINPEHNKTWTMQWCFIPIYKISKGYTEYLVTIVGDNWEGPYQTML</sequence>
<dbReference type="Proteomes" id="UP000070544">
    <property type="component" value="Unassembled WGS sequence"/>
</dbReference>
<proteinExistence type="predicted"/>
<evidence type="ECO:0000313" key="2">
    <source>
        <dbReference type="EMBL" id="KXS11365.1"/>
    </source>
</evidence>
<feature type="region of interest" description="Disordered" evidence="1">
    <location>
        <begin position="1"/>
        <end position="26"/>
    </location>
</feature>
<dbReference type="InterPro" id="IPR025533">
    <property type="entry name" value="DUF4419"/>
</dbReference>
<feature type="compositionally biased region" description="Polar residues" evidence="1">
    <location>
        <begin position="1"/>
        <end position="16"/>
    </location>
</feature>
<gene>
    <name evidence="2" type="ORF">M427DRAFT_47226</name>
</gene>
<dbReference type="OrthoDB" id="2094911at2759"/>
<dbReference type="Pfam" id="PF14388">
    <property type="entry name" value="DUF4419"/>
    <property type="match status" value="1"/>
</dbReference>
<dbReference type="AlphaFoldDB" id="A0A139A4F8"/>
<evidence type="ECO:0000313" key="3">
    <source>
        <dbReference type="Proteomes" id="UP000070544"/>
    </source>
</evidence>
<name>A0A139A4F8_GONPJ</name>
<dbReference type="EMBL" id="KQ965803">
    <property type="protein sequence ID" value="KXS11365.1"/>
    <property type="molecule type" value="Genomic_DNA"/>
</dbReference>
<protein>
    <submittedName>
        <fullName evidence="2">Uncharacterized protein</fullName>
    </submittedName>
</protein>
<reference evidence="2 3" key="1">
    <citation type="journal article" date="2015" name="Genome Biol. Evol.">
        <title>Phylogenomic analyses indicate that early fungi evolved digesting cell walls of algal ancestors of land plants.</title>
        <authorList>
            <person name="Chang Y."/>
            <person name="Wang S."/>
            <person name="Sekimoto S."/>
            <person name="Aerts A.L."/>
            <person name="Choi C."/>
            <person name="Clum A."/>
            <person name="LaButti K.M."/>
            <person name="Lindquist E.A."/>
            <person name="Yee Ngan C."/>
            <person name="Ohm R.A."/>
            <person name="Salamov A.A."/>
            <person name="Grigoriev I.V."/>
            <person name="Spatafora J.W."/>
            <person name="Berbee M.L."/>
        </authorList>
    </citation>
    <scope>NUCLEOTIDE SEQUENCE [LARGE SCALE GENOMIC DNA]</scope>
    <source>
        <strain evidence="2 3">JEL478</strain>
    </source>
</reference>
<dbReference type="STRING" id="1344416.A0A139A4F8"/>
<dbReference type="PANTHER" id="PTHR31252">
    <property type="entry name" value="DUF4419 DOMAIN-CONTAINING PROTEIN"/>
    <property type="match status" value="1"/>
</dbReference>
<dbReference type="PANTHER" id="PTHR31252:SF11">
    <property type="entry name" value="DUF4419 DOMAIN-CONTAINING PROTEIN"/>
    <property type="match status" value="1"/>
</dbReference>
<keyword evidence="3" id="KW-1185">Reference proteome</keyword>
<organism evidence="2 3">
    <name type="scientific">Gonapodya prolifera (strain JEL478)</name>
    <name type="common">Monoblepharis prolifera</name>
    <dbReference type="NCBI Taxonomy" id="1344416"/>
    <lineage>
        <taxon>Eukaryota</taxon>
        <taxon>Fungi</taxon>
        <taxon>Fungi incertae sedis</taxon>
        <taxon>Chytridiomycota</taxon>
        <taxon>Chytridiomycota incertae sedis</taxon>
        <taxon>Monoblepharidomycetes</taxon>
        <taxon>Monoblepharidales</taxon>
        <taxon>Gonapodyaceae</taxon>
        <taxon>Gonapodya</taxon>
    </lineage>
</organism>
<accession>A0A139A4F8</accession>